<evidence type="ECO:0000313" key="9">
    <source>
        <dbReference type="EMBL" id="SUO96328.1"/>
    </source>
</evidence>
<dbReference type="NCBIfam" id="TIGR00431">
    <property type="entry name" value="TruB"/>
    <property type="match status" value="1"/>
</dbReference>
<dbReference type="AlphaFoldDB" id="A0A380MVK6"/>
<evidence type="ECO:0000256" key="3">
    <source>
        <dbReference type="ARBA" id="ARBA00022694"/>
    </source>
</evidence>
<comment type="catalytic activity">
    <reaction evidence="1 5">
        <text>uridine(55) in tRNA = pseudouridine(55) in tRNA</text>
        <dbReference type="Rhea" id="RHEA:42532"/>
        <dbReference type="Rhea" id="RHEA-COMP:10101"/>
        <dbReference type="Rhea" id="RHEA-COMP:10102"/>
        <dbReference type="ChEBI" id="CHEBI:65314"/>
        <dbReference type="ChEBI" id="CHEBI:65315"/>
        <dbReference type="EC" id="5.4.99.25"/>
    </reaction>
</comment>
<dbReference type="InterPro" id="IPR020103">
    <property type="entry name" value="PsdUridine_synth_cat_dom_sf"/>
</dbReference>
<feature type="domain" description="Pseudouridine synthase II N-terminal" evidence="6">
    <location>
        <begin position="31"/>
        <end position="179"/>
    </location>
</feature>
<keyword evidence="3 5" id="KW-0819">tRNA processing</keyword>
<sequence length="299" mass="33693">MNKKQRRSVDGILLLNKPQQVSSNQILQRVRWVYKAQKAGHAGTLDPFADGLLPILFGDATKFGQYLLGADKRYQVSIRFGFETDTDDCEGTPTLNKGIPNLKEIDWEKVFESFLGAQQQIPPIYSALKINGRRAYDLARAGEQPKLASRKIHIYELKLVDIEIDSIILEVHCSKGTYIRSLARDIGRYIGSAAHAKSLTRLAVGNFSQEQGYDLETLLAISANIGIDGLDSYLLPLEKCVAKLSKFPVSEEKFRFIRNGNDISVNLNNGEYALFFNQQFFGVGEVIDKRLYPKRLCRI</sequence>
<evidence type="ECO:0000256" key="4">
    <source>
        <dbReference type="ARBA" id="ARBA00023235"/>
    </source>
</evidence>
<dbReference type="Pfam" id="PF09157">
    <property type="entry name" value="TruB-C_2"/>
    <property type="match status" value="1"/>
</dbReference>
<proteinExistence type="inferred from homology"/>
<dbReference type="Gene3D" id="3.30.2350.10">
    <property type="entry name" value="Pseudouridine synthase"/>
    <property type="match status" value="1"/>
</dbReference>
<evidence type="ECO:0000256" key="2">
    <source>
        <dbReference type="ARBA" id="ARBA00005642"/>
    </source>
</evidence>
<dbReference type="HAMAP" id="MF_01080">
    <property type="entry name" value="TruB_bact"/>
    <property type="match status" value="1"/>
</dbReference>
<comment type="function">
    <text evidence="5">Responsible for synthesis of pseudouridine from uracil-55 in the psi GC loop of transfer RNAs.</text>
</comment>
<reference evidence="9 10" key="1">
    <citation type="submission" date="2018-06" db="EMBL/GenBank/DDBJ databases">
        <authorList>
            <consortium name="Pathogen Informatics"/>
            <person name="Doyle S."/>
        </authorList>
    </citation>
    <scope>NUCLEOTIDE SEQUENCE [LARGE SCALE GENOMIC DNA]</scope>
    <source>
        <strain evidence="9 10">NCTC13337</strain>
    </source>
</reference>
<accession>A0A380MVK6</accession>
<evidence type="ECO:0000256" key="1">
    <source>
        <dbReference type="ARBA" id="ARBA00000385"/>
    </source>
</evidence>
<dbReference type="InterPro" id="IPR014780">
    <property type="entry name" value="tRNA_psdUridine_synth_TruB"/>
</dbReference>
<dbReference type="Pfam" id="PF01509">
    <property type="entry name" value="TruB_N"/>
    <property type="match status" value="1"/>
</dbReference>
<dbReference type="InterPro" id="IPR002501">
    <property type="entry name" value="PsdUridine_synth_N"/>
</dbReference>
<dbReference type="Proteomes" id="UP000254601">
    <property type="component" value="Unassembled WGS sequence"/>
</dbReference>
<evidence type="ECO:0000256" key="5">
    <source>
        <dbReference type="HAMAP-Rule" id="MF_01080"/>
    </source>
</evidence>
<dbReference type="RefSeq" id="WP_072577163.1">
    <property type="nucleotide sequence ID" value="NZ_LWHB01000139.1"/>
</dbReference>
<feature type="domain" description="tRNA pseudouridine synthase II TruB subfamily 1 C-terminal" evidence="7">
    <location>
        <begin position="249"/>
        <end position="296"/>
    </location>
</feature>
<dbReference type="GO" id="GO:0160148">
    <property type="term" value="F:tRNA pseudouridine(55) synthase activity"/>
    <property type="evidence" value="ECO:0007669"/>
    <property type="project" value="UniProtKB-EC"/>
</dbReference>
<dbReference type="InterPro" id="IPR032819">
    <property type="entry name" value="TruB_C"/>
</dbReference>
<dbReference type="GO" id="GO:1990481">
    <property type="term" value="P:mRNA pseudouridine synthesis"/>
    <property type="evidence" value="ECO:0007669"/>
    <property type="project" value="TreeGrafter"/>
</dbReference>
<dbReference type="PANTHER" id="PTHR13767:SF2">
    <property type="entry name" value="PSEUDOURIDYLATE SYNTHASE TRUB1"/>
    <property type="match status" value="1"/>
</dbReference>
<gene>
    <name evidence="5 9" type="primary">truB</name>
    <name evidence="9" type="ORF">NCTC13337_01809</name>
</gene>
<dbReference type="OrthoDB" id="9802309at2"/>
<dbReference type="PANTHER" id="PTHR13767">
    <property type="entry name" value="TRNA-PSEUDOURIDINE SYNTHASE"/>
    <property type="match status" value="1"/>
</dbReference>
<dbReference type="SUPFAM" id="SSF55120">
    <property type="entry name" value="Pseudouridine synthase"/>
    <property type="match status" value="1"/>
</dbReference>
<dbReference type="GO" id="GO:0003723">
    <property type="term" value="F:RNA binding"/>
    <property type="evidence" value="ECO:0007669"/>
    <property type="project" value="InterPro"/>
</dbReference>
<evidence type="ECO:0000259" key="6">
    <source>
        <dbReference type="Pfam" id="PF01509"/>
    </source>
</evidence>
<dbReference type="GO" id="GO:0031119">
    <property type="term" value="P:tRNA pseudouridine synthesis"/>
    <property type="evidence" value="ECO:0007669"/>
    <property type="project" value="UniProtKB-UniRule"/>
</dbReference>
<comment type="similarity">
    <text evidence="2 5">Belongs to the pseudouridine synthase TruB family. Type 1 subfamily.</text>
</comment>
<dbReference type="CDD" id="cd02573">
    <property type="entry name" value="PseudoU_synth_EcTruB"/>
    <property type="match status" value="1"/>
</dbReference>
<name>A0A380MVK6_9GAMM</name>
<dbReference type="InterPro" id="IPR015240">
    <property type="entry name" value="tRNA_sdUridine_synth_fam1_C"/>
</dbReference>
<dbReference type="Pfam" id="PF16198">
    <property type="entry name" value="TruB_C_2"/>
    <property type="match status" value="1"/>
</dbReference>
<keyword evidence="4 5" id="KW-0413">Isomerase</keyword>
<evidence type="ECO:0000313" key="10">
    <source>
        <dbReference type="Proteomes" id="UP000254601"/>
    </source>
</evidence>
<organism evidence="9 10">
    <name type="scientific">Suttonella ornithocola</name>
    <dbReference type="NCBI Taxonomy" id="279832"/>
    <lineage>
        <taxon>Bacteria</taxon>
        <taxon>Pseudomonadati</taxon>
        <taxon>Pseudomonadota</taxon>
        <taxon>Gammaproteobacteria</taxon>
        <taxon>Cardiobacteriales</taxon>
        <taxon>Cardiobacteriaceae</taxon>
        <taxon>Suttonella</taxon>
    </lineage>
</organism>
<feature type="active site" description="Nucleophile" evidence="5">
    <location>
        <position position="46"/>
    </location>
</feature>
<dbReference type="EMBL" id="UHIC01000001">
    <property type="protein sequence ID" value="SUO96328.1"/>
    <property type="molecule type" value="Genomic_DNA"/>
</dbReference>
<dbReference type="EC" id="5.4.99.25" evidence="5"/>
<evidence type="ECO:0000259" key="7">
    <source>
        <dbReference type="Pfam" id="PF09157"/>
    </source>
</evidence>
<evidence type="ECO:0000259" key="8">
    <source>
        <dbReference type="Pfam" id="PF16198"/>
    </source>
</evidence>
<keyword evidence="10" id="KW-1185">Reference proteome</keyword>
<protein>
    <recommendedName>
        <fullName evidence="5">tRNA pseudouridine synthase B</fullName>
        <ecNumber evidence="5">5.4.99.25</ecNumber>
    </recommendedName>
    <alternativeName>
        <fullName evidence="5">tRNA pseudouridine(55) synthase</fullName>
        <shortName evidence="5">Psi55 synthase</shortName>
    </alternativeName>
    <alternativeName>
        <fullName evidence="5">tRNA pseudouridylate synthase</fullName>
    </alternativeName>
    <alternativeName>
        <fullName evidence="5">tRNA-uridine isomerase</fullName>
    </alternativeName>
</protein>
<feature type="domain" description="tRNA pseudouridylate synthase B C-terminal" evidence="8">
    <location>
        <begin position="180"/>
        <end position="241"/>
    </location>
</feature>